<feature type="binding site" evidence="7">
    <location>
        <position position="235"/>
    </location>
    <ligand>
        <name>FMN</name>
        <dbReference type="ChEBI" id="CHEBI:58210"/>
    </ligand>
</feature>
<dbReference type="Proteomes" id="UP001316803">
    <property type="component" value="Unassembled WGS sequence"/>
</dbReference>
<evidence type="ECO:0000313" key="9">
    <source>
        <dbReference type="EMBL" id="KAK5948007.1"/>
    </source>
</evidence>
<keyword evidence="10" id="KW-1185">Reference proteome</keyword>
<evidence type="ECO:0000313" key="10">
    <source>
        <dbReference type="Proteomes" id="UP001316803"/>
    </source>
</evidence>
<evidence type="ECO:0000256" key="7">
    <source>
        <dbReference type="PIRSR" id="PIRSR000138-2"/>
    </source>
</evidence>
<feature type="active site" description="Proton acceptor" evidence="6">
    <location>
        <position position="259"/>
    </location>
</feature>
<feature type="binding site" evidence="7">
    <location>
        <position position="115"/>
    </location>
    <ligand>
        <name>FMN</name>
        <dbReference type="ChEBI" id="CHEBI:58210"/>
    </ligand>
</feature>
<comment type="cofactor">
    <cofactor evidence="1">
        <name>FMN</name>
        <dbReference type="ChEBI" id="CHEBI:58210"/>
    </cofactor>
</comment>
<proteinExistence type="inferred from homology"/>
<evidence type="ECO:0000256" key="6">
    <source>
        <dbReference type="PIRSR" id="PIRSR000138-1"/>
    </source>
</evidence>
<evidence type="ECO:0000256" key="3">
    <source>
        <dbReference type="ARBA" id="ARBA00024042"/>
    </source>
</evidence>
<feature type="binding site" evidence="7">
    <location>
        <begin position="86"/>
        <end position="88"/>
    </location>
    <ligand>
        <name>FMN</name>
        <dbReference type="ChEBI" id="CHEBI:58210"/>
    </ligand>
</feature>
<keyword evidence="7" id="KW-0288">FMN</keyword>
<dbReference type="EMBL" id="JAKLMC020000055">
    <property type="protein sequence ID" value="KAK5948007.1"/>
    <property type="molecule type" value="Genomic_DNA"/>
</dbReference>
<dbReference type="AlphaFoldDB" id="A0AAN8IHG0"/>
<dbReference type="GO" id="GO:0005737">
    <property type="term" value="C:cytoplasm"/>
    <property type="evidence" value="ECO:0007669"/>
    <property type="project" value="UniProtKB-ARBA"/>
</dbReference>
<dbReference type="CDD" id="cd02809">
    <property type="entry name" value="alpha_hydroxyacid_oxid_FMN"/>
    <property type="match status" value="1"/>
</dbReference>
<keyword evidence="7" id="KW-0285">Flavoprotein</keyword>
<comment type="similarity">
    <text evidence="3">Belongs to the FMN-dependent alpha-hydroxy acid dehydrogenase family.</text>
</comment>
<keyword evidence="2" id="KW-0560">Oxidoreductase</keyword>
<feature type="binding site" evidence="7">
    <location>
        <position position="33"/>
    </location>
    <ligand>
        <name>glyoxylate</name>
        <dbReference type="ChEBI" id="CHEBI:36655"/>
    </ligand>
</feature>
<dbReference type="PROSITE" id="PS00557">
    <property type="entry name" value="FMN_HYDROXY_ACID_DH_1"/>
    <property type="match status" value="1"/>
</dbReference>
<dbReference type="InterPro" id="IPR012133">
    <property type="entry name" value="Alpha-hydoxy_acid_DH_FMN"/>
</dbReference>
<evidence type="ECO:0000259" key="8">
    <source>
        <dbReference type="PROSITE" id="PS51349"/>
    </source>
</evidence>
<dbReference type="InterPro" id="IPR037396">
    <property type="entry name" value="FMN_HAD"/>
</dbReference>
<feature type="binding site" evidence="7">
    <location>
        <position position="259"/>
    </location>
    <ligand>
        <name>glyoxylate</name>
        <dbReference type="ChEBI" id="CHEBI:36655"/>
    </ligand>
</feature>
<feature type="binding site" evidence="7">
    <location>
        <position position="174"/>
    </location>
    <ligand>
        <name>glyoxylate</name>
        <dbReference type="ChEBI" id="CHEBI:36655"/>
    </ligand>
</feature>
<feature type="binding site" evidence="7">
    <location>
        <begin position="290"/>
        <end position="294"/>
    </location>
    <ligand>
        <name>FMN</name>
        <dbReference type="ChEBI" id="CHEBI:58210"/>
    </ligand>
</feature>
<organism evidence="9 10">
    <name type="scientific">Knufia fluminis</name>
    <dbReference type="NCBI Taxonomy" id="191047"/>
    <lineage>
        <taxon>Eukaryota</taxon>
        <taxon>Fungi</taxon>
        <taxon>Dikarya</taxon>
        <taxon>Ascomycota</taxon>
        <taxon>Pezizomycotina</taxon>
        <taxon>Eurotiomycetes</taxon>
        <taxon>Chaetothyriomycetidae</taxon>
        <taxon>Chaetothyriales</taxon>
        <taxon>Trichomeriaceae</taxon>
        <taxon>Knufia</taxon>
    </lineage>
</organism>
<feature type="binding site" evidence="7">
    <location>
        <position position="262"/>
    </location>
    <ligand>
        <name>glyoxylate</name>
        <dbReference type="ChEBI" id="CHEBI:36655"/>
    </ligand>
</feature>
<feature type="domain" description="FMN hydroxy acid dehydrogenase" evidence="8">
    <location>
        <begin position="7"/>
        <end position="364"/>
    </location>
</feature>
<dbReference type="FunFam" id="3.20.20.70:FF:000056">
    <property type="entry name" value="hydroxyacid oxidase 2"/>
    <property type="match status" value="1"/>
</dbReference>
<accession>A0AAN8IHG0</accession>
<reference evidence="9 10" key="1">
    <citation type="submission" date="2022-12" db="EMBL/GenBank/DDBJ databases">
        <title>Genomic features and morphological characterization of a novel Knufia sp. strain isolated from spacecraft assembly facility.</title>
        <authorList>
            <person name="Teixeira M."/>
            <person name="Chander A.M."/>
            <person name="Stajich J.E."/>
            <person name="Venkateswaran K."/>
        </authorList>
    </citation>
    <scope>NUCLEOTIDE SEQUENCE [LARGE SCALE GENOMIC DNA]</scope>
    <source>
        <strain evidence="9 10">FJI-L2-BK-P2</strain>
    </source>
</reference>
<dbReference type="SUPFAM" id="SSF51395">
    <property type="entry name" value="FMN-linked oxidoreductases"/>
    <property type="match status" value="1"/>
</dbReference>
<dbReference type="InterPro" id="IPR008259">
    <property type="entry name" value="FMN_hydac_DH_AS"/>
</dbReference>
<dbReference type="PIRSF" id="PIRSF000138">
    <property type="entry name" value="Al-hdrx_acd_dh"/>
    <property type="match status" value="1"/>
</dbReference>
<dbReference type="PANTHER" id="PTHR10578">
    <property type="entry name" value="S -2-HYDROXY-ACID OXIDASE-RELATED"/>
    <property type="match status" value="1"/>
</dbReference>
<comment type="caution">
    <text evidence="9">The sequence shown here is derived from an EMBL/GenBank/DDBJ whole genome shotgun (WGS) entry which is preliminary data.</text>
</comment>
<feature type="binding site" evidence="7">
    <location>
        <position position="257"/>
    </location>
    <ligand>
        <name>FMN</name>
        <dbReference type="ChEBI" id="CHEBI:58210"/>
    </ligand>
</feature>
<gene>
    <name evidence="9" type="ORF">OHC33_010935</name>
</gene>
<dbReference type="InterPro" id="IPR013785">
    <property type="entry name" value="Aldolase_TIM"/>
</dbReference>
<dbReference type="InterPro" id="IPR000262">
    <property type="entry name" value="FMN-dep_DH"/>
</dbReference>
<evidence type="ECO:0000256" key="1">
    <source>
        <dbReference type="ARBA" id="ARBA00001917"/>
    </source>
</evidence>
<name>A0AAN8IHG0_9EURO</name>
<dbReference type="Gene3D" id="3.20.20.70">
    <property type="entry name" value="Aldolase class I"/>
    <property type="match status" value="1"/>
</dbReference>
<evidence type="ECO:0000256" key="5">
    <source>
        <dbReference type="ARBA" id="ARBA00083297"/>
    </source>
</evidence>
<feature type="binding site" evidence="7">
    <location>
        <position position="137"/>
    </location>
    <ligand>
        <name>FMN</name>
        <dbReference type="ChEBI" id="CHEBI:58210"/>
    </ligand>
</feature>
<evidence type="ECO:0000256" key="4">
    <source>
        <dbReference type="ARBA" id="ARBA00073420"/>
    </source>
</evidence>
<protein>
    <recommendedName>
        <fullName evidence="4">Oxidase FUB9</fullName>
    </recommendedName>
    <alternativeName>
        <fullName evidence="5">Fusaric acid biosynthesis protein 9</fullName>
    </alternativeName>
</protein>
<dbReference type="PANTHER" id="PTHR10578:SF149">
    <property type="entry name" value="2-HYDROXYACID OXIDASE 2"/>
    <property type="match status" value="1"/>
</dbReference>
<sequence>MANRKARFDPKVFTISDLKDEAAKKVPIEYTQYFNEGAGDMITLQDNEDAFKRYKLRPRIMKNVDGCDMSSSIFGQQVKAPFGFAPSAAHKLAHPQGELATSRAAAANDIPMCLSSWATTSLEDVKNAGGSNPHAMQVTFMRDVSFTQKVIKRSEAAGYNAIFVSVDLPVLGNRLNESRNDFCFPTDMPFPNLPFDSGDSRGLISTGDLDYDPSIHWEQTVPWLREQTNMDVWLKGVYTAEDVEMAISHGLDGVVISNHGGRQLDGVPATLDALRECAAVGKGRIKIAIDGGIRRGSDIFKALALGADFCFVGRPVIWGLAYAGQAGVDLAAKILMDELRQTMMLCGCQKLSDIKSSHLSMLEGSGILSKL</sequence>
<dbReference type="GO" id="GO:0010181">
    <property type="term" value="F:FMN binding"/>
    <property type="evidence" value="ECO:0007669"/>
    <property type="project" value="InterPro"/>
</dbReference>
<dbReference type="PROSITE" id="PS51349">
    <property type="entry name" value="FMN_HYDROXY_ACID_DH_2"/>
    <property type="match status" value="1"/>
</dbReference>
<feature type="binding site" evidence="7">
    <location>
        <begin position="313"/>
        <end position="314"/>
    </location>
    <ligand>
        <name>FMN</name>
        <dbReference type="ChEBI" id="CHEBI:58210"/>
    </ligand>
</feature>
<dbReference type="Pfam" id="PF01070">
    <property type="entry name" value="FMN_dh"/>
    <property type="match status" value="1"/>
</dbReference>
<dbReference type="GO" id="GO:0016491">
    <property type="term" value="F:oxidoreductase activity"/>
    <property type="evidence" value="ECO:0007669"/>
    <property type="project" value="UniProtKB-KW"/>
</dbReference>
<evidence type="ECO:0000256" key="2">
    <source>
        <dbReference type="ARBA" id="ARBA00023002"/>
    </source>
</evidence>